<gene>
    <name evidence="1" type="primary">Acey_s0183.g907</name>
    <name evidence="1" type="ORF">Y032_0183g907</name>
</gene>
<comment type="caution">
    <text evidence="1">The sequence shown here is derived from an EMBL/GenBank/DDBJ whole genome shotgun (WGS) entry which is preliminary data.</text>
</comment>
<dbReference type="EMBL" id="JARK01001519">
    <property type="protein sequence ID" value="EYB93304.1"/>
    <property type="molecule type" value="Genomic_DNA"/>
</dbReference>
<dbReference type="OrthoDB" id="5863465at2759"/>
<evidence type="ECO:0000313" key="1">
    <source>
        <dbReference type="EMBL" id="EYB93304.1"/>
    </source>
</evidence>
<reference evidence="2" key="1">
    <citation type="journal article" date="2015" name="Nat. Genet.">
        <title>The genome and transcriptome of the zoonotic hookworm Ancylostoma ceylanicum identify infection-specific gene families.</title>
        <authorList>
            <person name="Schwarz E.M."/>
            <person name="Hu Y."/>
            <person name="Antoshechkin I."/>
            <person name="Miller M.M."/>
            <person name="Sternberg P.W."/>
            <person name="Aroian R.V."/>
        </authorList>
    </citation>
    <scope>NUCLEOTIDE SEQUENCE</scope>
    <source>
        <strain evidence="2">HY135</strain>
    </source>
</reference>
<protein>
    <submittedName>
        <fullName evidence="1">Uncharacterized protein</fullName>
    </submittedName>
</protein>
<dbReference type="Proteomes" id="UP000024635">
    <property type="component" value="Unassembled WGS sequence"/>
</dbReference>
<proteinExistence type="predicted"/>
<organism evidence="1 2">
    <name type="scientific">Ancylostoma ceylanicum</name>
    <dbReference type="NCBI Taxonomy" id="53326"/>
    <lineage>
        <taxon>Eukaryota</taxon>
        <taxon>Metazoa</taxon>
        <taxon>Ecdysozoa</taxon>
        <taxon>Nematoda</taxon>
        <taxon>Chromadorea</taxon>
        <taxon>Rhabditida</taxon>
        <taxon>Rhabditina</taxon>
        <taxon>Rhabditomorpha</taxon>
        <taxon>Strongyloidea</taxon>
        <taxon>Ancylostomatidae</taxon>
        <taxon>Ancylostomatinae</taxon>
        <taxon>Ancylostoma</taxon>
    </lineage>
</organism>
<accession>A0A016SSJ8</accession>
<dbReference type="AlphaFoldDB" id="A0A016SSJ8"/>
<evidence type="ECO:0000313" key="2">
    <source>
        <dbReference type="Proteomes" id="UP000024635"/>
    </source>
</evidence>
<sequence length="251" mass="28202">MTISSDLCYLYGSYLLPSVPKRPRRAKVMPTSPAEPISEAAHDCNELCDRVRALTPEVLTAPLEKPYEPVRGSRRDAVARPSIGPEAKNMIRHVRAFFEEVRRQLGERACYGTVLNSAVQMAALACGVSQGFVTRLRLNEEKAWNHVKNKRASLKSKIGSGSRSSIRMVSLKQYGEEWGDVVRHFVHNQLEQEVNVTVTDLHTRLVCAYSDFPMPPQTLYAFLKALGFSYRVEGNKSYIVSDSKVVKKEEA</sequence>
<name>A0A016SSJ8_9BILA</name>
<keyword evidence="2" id="KW-1185">Reference proteome</keyword>